<reference evidence="1" key="1">
    <citation type="submission" date="2021-01" db="EMBL/GenBank/DDBJ databases">
        <authorList>
            <consortium name="Genoscope - CEA"/>
            <person name="William W."/>
        </authorList>
    </citation>
    <scope>NUCLEOTIDE SEQUENCE</scope>
</reference>
<evidence type="ECO:0000313" key="1">
    <source>
        <dbReference type="EMBL" id="CAD8105015.1"/>
    </source>
</evidence>
<dbReference type="AlphaFoldDB" id="A0A8S1PPD0"/>
<proteinExistence type="predicted"/>
<organism evidence="1 2">
    <name type="scientific">Paramecium sonneborni</name>
    <dbReference type="NCBI Taxonomy" id="65129"/>
    <lineage>
        <taxon>Eukaryota</taxon>
        <taxon>Sar</taxon>
        <taxon>Alveolata</taxon>
        <taxon>Ciliophora</taxon>
        <taxon>Intramacronucleata</taxon>
        <taxon>Oligohymenophorea</taxon>
        <taxon>Peniculida</taxon>
        <taxon>Parameciidae</taxon>
        <taxon>Paramecium</taxon>
    </lineage>
</organism>
<comment type="caution">
    <text evidence="1">The sequence shown here is derived from an EMBL/GenBank/DDBJ whole genome shotgun (WGS) entry which is preliminary data.</text>
</comment>
<protein>
    <submittedName>
        <fullName evidence="1">Uncharacterized protein</fullName>
    </submittedName>
</protein>
<gene>
    <name evidence="1" type="ORF">PSON_ATCC_30995.1.T0830144</name>
</gene>
<dbReference type="OrthoDB" id="289855at2759"/>
<keyword evidence="2" id="KW-1185">Reference proteome</keyword>
<dbReference type="Proteomes" id="UP000692954">
    <property type="component" value="Unassembled WGS sequence"/>
</dbReference>
<evidence type="ECO:0000313" key="2">
    <source>
        <dbReference type="Proteomes" id="UP000692954"/>
    </source>
</evidence>
<name>A0A8S1PPD0_9CILI</name>
<dbReference type="EMBL" id="CAJJDN010000083">
    <property type="protein sequence ID" value="CAD8105015.1"/>
    <property type="molecule type" value="Genomic_DNA"/>
</dbReference>
<sequence length="995" mass="119657">MNFERQLYETYQIDPDQLHKNMNQENLIILCQLADQSDNEITLQIVGSLVSTYIDQNHQNTPEFGKIFEFAWNRIKRFTTHSRPVYHFFASIIANIILHFYDQIPVQYFKEQSQIMNKQVYLIIIDTVLRRLQPQDRVGEFKILDSKQKVVRQQFFKHNLDSLLEIITTSLIGNNNNNSDLQLLDTAIDLLNLLLSSEIREDFTEKDWHKIKRAEVKNKRNLQTIMKEIKFQILDQNEIEKMIQNQHLDHMDPITNHIKMVWSIVKYQQFIAKLTELLPLNIKIWESLGKICKIYQKYYSNDKQSIDIIYSITSNIMVSDISKINSINLLNFASKTIFANHTPQWIEYNLNLIKTLTTIDAVQVGLKFLRNLVRFQRQFDYTQLHSFVMPIIASFFNSWIIQNNQWFNDKFLRNNIKHILKEISCFMIEQYLEFFAQIIQLNTDQNIQELAFKHYAMGLFASIKSTTYQLDVINKLQFYKMDQFLYPINLDLFKSFHYQELYSKAFDFAFLYLKNQPLFTDRFLYKIWKVLFDQQALIKFEEIIQKMQIDRKNIFNFNRIFLFNDQELILKSLKIFINAKIRMEDQFYQINQINIPKECFSEFHEFRIIPNQKIITFYHKVKMYLLNVENESIKDQLASDQLIQKFKNDLLQFLDQIQNTGDIVFILQSMLNENVRSLYGVIMQIIDDKAYLILFAQTINFDMLKLTRMMINTTGQIGQLKQVMIDQLYEWILQVVKKVQFHLDSINKEFNQERQLGQKSIQNIYKLYYKPLLQLLKIFQNLKYLNRLTTSKKQIRIQIYQSILLIFKYINLNDLSNYIHKMSQLFYVIQWVLEFEITRQMITDEIFGIILDFINCALLIQEKRSLMTCLKIISDIQTYDQFSHSQYIQQRLIAENCLFGAFLYNLRISDISVLILRYFQRMPNDFNLLFSKLKQRILPYKSQEWDQIINVKLDKLYSIIPKQQQLVKMATQNKQIEKTFTDYFYQVQLFYNYYP</sequence>
<accession>A0A8S1PPD0</accession>